<keyword evidence="5 7" id="KW-1133">Transmembrane helix</keyword>
<evidence type="ECO:0000256" key="7">
    <source>
        <dbReference type="SAM" id="Phobius"/>
    </source>
</evidence>
<dbReference type="InterPro" id="IPR036259">
    <property type="entry name" value="MFS_trans_sf"/>
</dbReference>
<proteinExistence type="predicted"/>
<dbReference type="STRING" id="387005.A0A183HL37"/>
<evidence type="ECO:0000256" key="1">
    <source>
        <dbReference type="ARBA" id="ARBA00004141"/>
    </source>
</evidence>
<evidence type="ECO:0000313" key="9">
    <source>
        <dbReference type="EMBL" id="VDO54535.1"/>
    </source>
</evidence>
<feature type="transmembrane region" description="Helical" evidence="7">
    <location>
        <begin position="167"/>
        <end position="185"/>
    </location>
</feature>
<evidence type="ECO:0000256" key="6">
    <source>
        <dbReference type="ARBA" id="ARBA00023136"/>
    </source>
</evidence>
<organism evidence="11">
    <name type="scientific">Onchocerca flexuosa</name>
    <dbReference type="NCBI Taxonomy" id="387005"/>
    <lineage>
        <taxon>Eukaryota</taxon>
        <taxon>Metazoa</taxon>
        <taxon>Ecdysozoa</taxon>
        <taxon>Nematoda</taxon>
        <taxon>Chromadorea</taxon>
        <taxon>Rhabditida</taxon>
        <taxon>Spirurina</taxon>
        <taxon>Spiruromorpha</taxon>
        <taxon>Filarioidea</taxon>
        <taxon>Onchocercidae</taxon>
        <taxon>Onchocerca</taxon>
    </lineage>
</organism>
<evidence type="ECO:0000256" key="2">
    <source>
        <dbReference type="ARBA" id="ARBA00022448"/>
    </source>
</evidence>
<accession>A0A183HL37</accession>
<dbReference type="WBParaSite" id="OFLC_0000819801-mRNA-1">
    <property type="protein sequence ID" value="OFLC_0000819801-mRNA-1"/>
    <property type="gene ID" value="OFLC_0000819801"/>
</dbReference>
<keyword evidence="10" id="KW-1185">Reference proteome</keyword>
<dbReference type="SUPFAM" id="SSF103473">
    <property type="entry name" value="MFS general substrate transporter"/>
    <property type="match status" value="1"/>
</dbReference>
<evidence type="ECO:0000313" key="11">
    <source>
        <dbReference type="WBParaSite" id="OFLC_0000819801-mRNA-1"/>
    </source>
</evidence>
<evidence type="ECO:0000256" key="5">
    <source>
        <dbReference type="ARBA" id="ARBA00022989"/>
    </source>
</evidence>
<keyword evidence="6 7" id="KW-0472">Membrane</keyword>
<evidence type="ECO:0000256" key="3">
    <source>
        <dbReference type="ARBA" id="ARBA00022692"/>
    </source>
</evidence>
<keyword evidence="4" id="KW-0769">Symport</keyword>
<comment type="subcellular location">
    <subcellularLocation>
        <location evidence="1">Membrane</location>
        <topology evidence="1">Multi-pass membrane protein</topology>
    </subcellularLocation>
</comment>
<dbReference type="PANTHER" id="PTHR11662:SF399">
    <property type="entry name" value="FI19708P1-RELATED"/>
    <property type="match status" value="1"/>
</dbReference>
<dbReference type="GO" id="GO:0006820">
    <property type="term" value="P:monoatomic anion transport"/>
    <property type="evidence" value="ECO:0007669"/>
    <property type="project" value="TreeGrafter"/>
</dbReference>
<dbReference type="Pfam" id="PF07690">
    <property type="entry name" value="MFS_1"/>
    <property type="match status" value="1"/>
</dbReference>
<dbReference type="GO" id="GO:0016020">
    <property type="term" value="C:membrane"/>
    <property type="evidence" value="ECO:0007669"/>
    <property type="project" value="UniProtKB-SubCell"/>
</dbReference>
<dbReference type="InterPro" id="IPR050382">
    <property type="entry name" value="MFS_Na/Anion_cotransporter"/>
</dbReference>
<dbReference type="InterPro" id="IPR011701">
    <property type="entry name" value="MFS"/>
</dbReference>
<evidence type="ECO:0000313" key="10">
    <source>
        <dbReference type="Proteomes" id="UP000267606"/>
    </source>
</evidence>
<keyword evidence="3 7" id="KW-0812">Transmembrane</keyword>
<feature type="transmembrane region" description="Helical" evidence="7">
    <location>
        <begin position="107"/>
        <end position="131"/>
    </location>
</feature>
<reference evidence="11" key="1">
    <citation type="submission" date="2016-06" db="UniProtKB">
        <authorList>
            <consortium name="WormBaseParasite"/>
        </authorList>
    </citation>
    <scope>IDENTIFICATION</scope>
</reference>
<feature type="transmembrane region" description="Helical" evidence="7">
    <location>
        <begin position="137"/>
        <end position="160"/>
    </location>
</feature>
<keyword evidence="2" id="KW-0813">Transport</keyword>
<name>A0A183HL37_9BILA</name>
<feature type="transmembrane region" description="Helical" evidence="7">
    <location>
        <begin position="39"/>
        <end position="61"/>
    </location>
</feature>
<dbReference type="GO" id="GO:0015293">
    <property type="term" value="F:symporter activity"/>
    <property type="evidence" value="ECO:0007669"/>
    <property type="project" value="UniProtKB-KW"/>
</dbReference>
<evidence type="ECO:0000259" key="8">
    <source>
        <dbReference type="PROSITE" id="PS50850"/>
    </source>
</evidence>
<dbReference type="Proteomes" id="UP000267606">
    <property type="component" value="Unassembled WGS sequence"/>
</dbReference>
<dbReference type="FunFam" id="1.20.1250.20:FF:000003">
    <property type="entry name" value="Solute carrier family 17 member 3"/>
    <property type="match status" value="1"/>
</dbReference>
<dbReference type="PANTHER" id="PTHR11662">
    <property type="entry name" value="SOLUTE CARRIER FAMILY 17"/>
    <property type="match status" value="1"/>
</dbReference>
<dbReference type="PROSITE" id="PS50850">
    <property type="entry name" value="MFS"/>
    <property type="match status" value="1"/>
</dbReference>
<reference evidence="9 10" key="2">
    <citation type="submission" date="2018-11" db="EMBL/GenBank/DDBJ databases">
        <authorList>
            <consortium name="Pathogen Informatics"/>
        </authorList>
    </citation>
    <scope>NUCLEOTIDE SEQUENCE [LARGE SCALE GENOMIC DNA]</scope>
</reference>
<dbReference type="InterPro" id="IPR020846">
    <property type="entry name" value="MFS_dom"/>
</dbReference>
<gene>
    <name evidence="9" type="ORF">OFLC_LOCUS8199</name>
</gene>
<protein>
    <submittedName>
        <fullName evidence="11">MFS domain-containing protein</fullName>
    </submittedName>
</protein>
<dbReference type="EMBL" id="UZAJ01009085">
    <property type="protein sequence ID" value="VDO54535.1"/>
    <property type="molecule type" value="Genomic_DNA"/>
</dbReference>
<dbReference type="AlphaFoldDB" id="A0A183HL37"/>
<feature type="domain" description="Major facilitator superfamily (MFS) profile" evidence="8">
    <location>
        <begin position="5"/>
        <end position="186"/>
    </location>
</feature>
<feature type="transmembrane region" description="Helical" evidence="7">
    <location>
        <begin position="81"/>
        <end position="100"/>
    </location>
</feature>
<sequence length="186" mass="20057">MTSVPVWAIFCGHFAGDWGAYIMMTVLPTFMKDVLGLDFTSLGFLSAIPYIAYFICINLGGFVADKLQNAKILSTLATRRVAMIVALGGQAIFLMASAYCGRDQMTLLIIFLTLGIGLSGIQYAGFVVNYLDIAPTFAGPMLGVGNTISCLAGIIAPMMAGQLTSRVIFSEFYSFLWLITYVIGIL</sequence>
<feature type="transmembrane region" description="Helical" evidence="7">
    <location>
        <begin position="6"/>
        <end position="27"/>
    </location>
</feature>
<evidence type="ECO:0000256" key="4">
    <source>
        <dbReference type="ARBA" id="ARBA00022847"/>
    </source>
</evidence>
<dbReference type="Gene3D" id="1.20.1250.20">
    <property type="entry name" value="MFS general substrate transporter like domains"/>
    <property type="match status" value="1"/>
</dbReference>